<dbReference type="AlphaFoldDB" id="A0A543PBR1"/>
<evidence type="ECO:0000256" key="2">
    <source>
        <dbReference type="SAM" id="SignalP"/>
    </source>
</evidence>
<reference evidence="4 5" key="1">
    <citation type="submission" date="2019-06" db="EMBL/GenBank/DDBJ databases">
        <title>Sequencing the genomes of 1000 actinobacteria strains.</title>
        <authorList>
            <person name="Klenk H.-P."/>
        </authorList>
    </citation>
    <scope>NUCLEOTIDE SEQUENCE [LARGE SCALE GENOMIC DNA]</scope>
    <source>
        <strain evidence="4 5">DSM 46837</strain>
    </source>
</reference>
<keyword evidence="1 2" id="KW-0732">Signal</keyword>
<dbReference type="RefSeq" id="WP_142024256.1">
    <property type="nucleotide sequence ID" value="NZ_VFQE01000001.1"/>
</dbReference>
<feature type="signal peptide" evidence="2">
    <location>
        <begin position="1"/>
        <end position="30"/>
    </location>
</feature>
<dbReference type="EMBL" id="VFQE01000001">
    <property type="protein sequence ID" value="TQN41517.1"/>
    <property type="molecule type" value="Genomic_DNA"/>
</dbReference>
<organism evidence="4 5">
    <name type="scientific">Blastococcus colisei</name>
    <dbReference type="NCBI Taxonomy" id="1564162"/>
    <lineage>
        <taxon>Bacteria</taxon>
        <taxon>Bacillati</taxon>
        <taxon>Actinomycetota</taxon>
        <taxon>Actinomycetes</taxon>
        <taxon>Geodermatophilales</taxon>
        <taxon>Geodermatophilaceae</taxon>
        <taxon>Blastococcus</taxon>
    </lineage>
</organism>
<proteinExistence type="predicted"/>
<sequence length="491" mass="51909">MRTTRPRSLLLGLVTAALTAVLVVTGPATAGASGLLTPPVPMQTVPDAPSAYRGQVSCDPSAKPGAIALRNIVLAYYGVGRDGGLTRACNINARSEHQEGRAWDWMLDVNKPAEKAVGDDFTLWLTGPDATGEPAGNARRLGVMYVIWNRQIWSASQASAGWQPYSGRSPHTDHVHVSLSWDGAFQRTSWWTGVAVPQADVGPCQVYVGEWAATYSAPRYDPCPAVRPRPVNRGVSASQDLDGDGKADTVGRERSVGRLWFYAGDGRGASVSRRAVGTGWQMHDSLIMSADVTGDGRPDLYGREMASGSLYVYPGDGAGSFTPPTMVGTGWHMHDALMSAGDVTGDGFADMWARQQGTGRLYLYPGSAGGVLTPPRLLGTGWDMHDALTSPGDVDGDGDADLWAREAGTGVLWFYAGDGTGGFASRAAVGTGWSMHDVLTPSQDISGDGRPDLFGRAKALGVRWAYTTGNGGVPHSARTVGSGWDMHDVVL</sequence>
<name>A0A543PBR1_9ACTN</name>
<dbReference type="InterPro" id="IPR013517">
    <property type="entry name" value="FG-GAP"/>
</dbReference>
<dbReference type="PANTHER" id="PTHR44103:SF1">
    <property type="entry name" value="PROPROTEIN CONVERTASE P"/>
    <property type="match status" value="1"/>
</dbReference>
<evidence type="ECO:0000259" key="3">
    <source>
        <dbReference type="Pfam" id="PF26571"/>
    </source>
</evidence>
<dbReference type="OrthoDB" id="5181100at2"/>
<dbReference type="Gene3D" id="2.130.10.130">
    <property type="entry name" value="Integrin alpha, N-terminal"/>
    <property type="match status" value="1"/>
</dbReference>
<keyword evidence="5" id="KW-1185">Reference proteome</keyword>
<accession>A0A543PBR1</accession>
<feature type="chain" id="PRO_5038830674" evidence="2">
    <location>
        <begin position="31"/>
        <end position="491"/>
    </location>
</feature>
<gene>
    <name evidence="4" type="ORF">FHU33_0885</name>
</gene>
<dbReference type="Pfam" id="PF13517">
    <property type="entry name" value="FG-GAP_3"/>
    <property type="match status" value="2"/>
</dbReference>
<protein>
    <submittedName>
        <fullName evidence="4">VCBS repeat protein</fullName>
    </submittedName>
</protein>
<evidence type="ECO:0000256" key="1">
    <source>
        <dbReference type="ARBA" id="ARBA00022729"/>
    </source>
</evidence>
<evidence type="ECO:0000313" key="5">
    <source>
        <dbReference type="Proteomes" id="UP000319865"/>
    </source>
</evidence>
<dbReference type="PANTHER" id="PTHR44103">
    <property type="entry name" value="PROPROTEIN CONVERTASE P"/>
    <property type="match status" value="1"/>
</dbReference>
<evidence type="ECO:0000313" key="4">
    <source>
        <dbReference type="EMBL" id="TQN41517.1"/>
    </source>
</evidence>
<dbReference type="Proteomes" id="UP000319865">
    <property type="component" value="Unassembled WGS sequence"/>
</dbReference>
<comment type="caution">
    <text evidence="4">The sequence shown here is derived from an EMBL/GenBank/DDBJ whole genome shotgun (WGS) entry which is preliminary data.</text>
</comment>
<dbReference type="Pfam" id="PF26571">
    <property type="entry name" value="VldE"/>
    <property type="match status" value="1"/>
</dbReference>
<dbReference type="InterPro" id="IPR058593">
    <property type="entry name" value="ARB_07466-like_C"/>
</dbReference>
<dbReference type="InterPro" id="IPR028994">
    <property type="entry name" value="Integrin_alpha_N"/>
</dbReference>
<dbReference type="SUPFAM" id="SSF69318">
    <property type="entry name" value="Integrin alpha N-terminal domain"/>
    <property type="match status" value="1"/>
</dbReference>
<feature type="domain" description="ARB-07466-like C-terminal" evidence="3">
    <location>
        <begin position="60"/>
        <end position="176"/>
    </location>
</feature>